<organism evidence="1">
    <name type="scientific">Caldiarchaeum subterraneum</name>
    <dbReference type="NCBI Taxonomy" id="311458"/>
    <lineage>
        <taxon>Archaea</taxon>
        <taxon>Nitrososphaerota</taxon>
        <taxon>Candidatus Caldarchaeales</taxon>
        <taxon>Candidatus Caldarchaeaceae</taxon>
        <taxon>Candidatus Caldarchaeum</taxon>
    </lineage>
</organism>
<gene>
    <name evidence="1" type="ORF">ENM31_01860</name>
</gene>
<protein>
    <submittedName>
        <fullName evidence="1">Uncharacterized protein</fullName>
    </submittedName>
</protein>
<accession>A0A7J3VS53</accession>
<dbReference type="AlphaFoldDB" id="A0A7J3VS53"/>
<name>A0A7J3VS53_CALS0</name>
<proteinExistence type="predicted"/>
<evidence type="ECO:0000313" key="1">
    <source>
        <dbReference type="EMBL" id="HHM44031.1"/>
    </source>
</evidence>
<reference evidence="1" key="1">
    <citation type="journal article" date="2020" name="mSystems">
        <title>Genome- and Community-Level Interaction Insights into Carbon Utilization and Element Cycling Functions of Hydrothermarchaeota in Hydrothermal Sediment.</title>
        <authorList>
            <person name="Zhou Z."/>
            <person name="Liu Y."/>
            <person name="Xu W."/>
            <person name="Pan J."/>
            <person name="Luo Z.H."/>
            <person name="Li M."/>
        </authorList>
    </citation>
    <scope>NUCLEOTIDE SEQUENCE [LARGE SCALE GENOMIC DNA]</scope>
    <source>
        <strain evidence="1">SpSt-1074</strain>
    </source>
</reference>
<sequence>MRDKRGVSVAAASAVALLVAVAVAIVGFSIYARNAAAVAGGFEKEAGSQAVKISERLTLVYWSRDGRIWLANDGTDPVTVIQIYVNAQLVWSGEQTIQPRQTAVIEIGSVGSSLAVKTSSGALHMLAKEWERGG</sequence>
<dbReference type="EMBL" id="DRXH01000064">
    <property type="protein sequence ID" value="HHM44031.1"/>
    <property type="molecule type" value="Genomic_DNA"/>
</dbReference>
<comment type="caution">
    <text evidence="1">The sequence shown here is derived from an EMBL/GenBank/DDBJ whole genome shotgun (WGS) entry which is preliminary data.</text>
</comment>